<feature type="region of interest" description="Disordered" evidence="3">
    <location>
        <begin position="154"/>
        <end position="192"/>
    </location>
</feature>
<keyword evidence="4" id="KW-0282">Flagellum</keyword>
<organism evidence="4 5">
    <name type="scientific">Sanguibacter gelidistatuariae</name>
    <dbReference type="NCBI Taxonomy" id="1814289"/>
    <lineage>
        <taxon>Bacteria</taxon>
        <taxon>Bacillati</taxon>
        <taxon>Actinomycetota</taxon>
        <taxon>Actinomycetes</taxon>
        <taxon>Micrococcales</taxon>
        <taxon>Sanguibacteraceae</taxon>
        <taxon>Sanguibacter</taxon>
    </lineage>
</organism>
<dbReference type="InterPro" id="IPR027417">
    <property type="entry name" value="P-loop_NTPase"/>
</dbReference>
<dbReference type="Gene3D" id="3.40.50.300">
    <property type="entry name" value="P-loop containing nucleotide triphosphate hydrolases"/>
    <property type="match status" value="1"/>
</dbReference>
<dbReference type="GO" id="GO:0005829">
    <property type="term" value="C:cytosol"/>
    <property type="evidence" value="ECO:0007669"/>
    <property type="project" value="TreeGrafter"/>
</dbReference>
<evidence type="ECO:0000313" key="5">
    <source>
        <dbReference type="Proteomes" id="UP000199039"/>
    </source>
</evidence>
<keyword evidence="5" id="KW-1185">Reference proteome</keyword>
<dbReference type="GO" id="GO:0005524">
    <property type="term" value="F:ATP binding"/>
    <property type="evidence" value="ECO:0007669"/>
    <property type="project" value="UniProtKB-KW"/>
</dbReference>
<dbReference type="PANTHER" id="PTHR43384">
    <property type="entry name" value="SEPTUM SITE-DETERMINING PROTEIN MIND HOMOLOG, CHLOROPLASTIC-RELATED"/>
    <property type="match status" value="1"/>
</dbReference>
<dbReference type="GO" id="GO:0016887">
    <property type="term" value="F:ATP hydrolysis activity"/>
    <property type="evidence" value="ECO:0007669"/>
    <property type="project" value="TreeGrafter"/>
</dbReference>
<dbReference type="PANTHER" id="PTHR43384:SF6">
    <property type="entry name" value="SEPTUM SITE-DETERMINING PROTEIN MIND HOMOLOG, CHLOROPLASTIC"/>
    <property type="match status" value="1"/>
</dbReference>
<sequence length="495" mass="50643">MGATVGSAQGDGPLTVLCAVIGPIEATAVAILAGAPGQVDLTRRCADVAEMLAASASGLCRVAVVSADLVGLDRPVVAALHSDGTWVVALCPDDPWQHERMRAIGADAVVIDTEVTTRLLDLVRSVAARAADLPAARGDLGWAGENGLDHVMLGSSAFTHSPGRSPDIDPGHGVGQDGASDGGPADRDGTVVAVWGPTGAPGRSTIALNLAAELVAPPAARRRGRAATPTGDTGLLVDADTYSGALAQMTGLLDESSGIAAACRAAGQGALTLHQLAMMTPSIGPRLRILTGIARAGRWPELSAASLEVVWQECRRLARWTVIDCGFALECDEMLTYDTRAPQRNAATLSALAAADVVVVVGGADVVSVQRLVRALDDLRSTDVGETADPVVVVNRVRASVVGRSPGPVLRETLLRYANVGDVHLVPDDQTACDTALLAGRTLAESAPSSAVRRAITDLAVAVQERAPVAGSPRAGSTSARRPTAAAPWSPTVAH</sequence>
<accession>A0A1G6VS81</accession>
<dbReference type="InterPro" id="IPR050625">
    <property type="entry name" value="ParA/MinD_ATPase"/>
</dbReference>
<evidence type="ECO:0000256" key="2">
    <source>
        <dbReference type="ARBA" id="ARBA00022840"/>
    </source>
</evidence>
<feature type="region of interest" description="Disordered" evidence="3">
    <location>
        <begin position="467"/>
        <end position="495"/>
    </location>
</feature>
<dbReference type="GO" id="GO:0051782">
    <property type="term" value="P:negative regulation of cell division"/>
    <property type="evidence" value="ECO:0007669"/>
    <property type="project" value="TreeGrafter"/>
</dbReference>
<gene>
    <name evidence="4" type="ORF">SAMN05216410_3522</name>
</gene>
<keyword evidence="4" id="KW-0969">Cilium</keyword>
<keyword evidence="4" id="KW-0966">Cell projection</keyword>
<dbReference type="SUPFAM" id="SSF52540">
    <property type="entry name" value="P-loop containing nucleoside triphosphate hydrolases"/>
    <property type="match status" value="1"/>
</dbReference>
<protein>
    <submittedName>
        <fullName evidence="4">MinD-like ATPase involved in chromosome partitioning or flagellar assembly</fullName>
    </submittedName>
</protein>
<dbReference type="GO" id="GO:0009898">
    <property type="term" value="C:cytoplasmic side of plasma membrane"/>
    <property type="evidence" value="ECO:0007669"/>
    <property type="project" value="TreeGrafter"/>
</dbReference>
<proteinExistence type="predicted"/>
<reference evidence="4 5" key="1">
    <citation type="submission" date="2016-09" db="EMBL/GenBank/DDBJ databases">
        <authorList>
            <person name="Capua I."/>
            <person name="De Benedictis P."/>
            <person name="Joannis T."/>
            <person name="Lombin L.H."/>
            <person name="Cattoli G."/>
        </authorList>
    </citation>
    <scope>NUCLEOTIDE SEQUENCE [LARGE SCALE GENOMIC DNA]</scope>
    <source>
        <strain evidence="4 5">ISLP-3</strain>
    </source>
</reference>
<dbReference type="Proteomes" id="UP000199039">
    <property type="component" value="Unassembled WGS sequence"/>
</dbReference>
<evidence type="ECO:0000313" key="4">
    <source>
        <dbReference type="EMBL" id="SDD56404.1"/>
    </source>
</evidence>
<keyword evidence="2" id="KW-0067">ATP-binding</keyword>
<dbReference type="AlphaFoldDB" id="A0A1G6VS81"/>
<keyword evidence="1" id="KW-0547">Nucleotide-binding</keyword>
<dbReference type="EMBL" id="FMYH01000008">
    <property type="protein sequence ID" value="SDD56404.1"/>
    <property type="molecule type" value="Genomic_DNA"/>
</dbReference>
<evidence type="ECO:0000256" key="3">
    <source>
        <dbReference type="SAM" id="MobiDB-lite"/>
    </source>
</evidence>
<name>A0A1G6VS81_9MICO</name>
<dbReference type="STRING" id="1814289.SAMN05216410_3522"/>
<dbReference type="RefSeq" id="WP_175559165.1">
    <property type="nucleotide sequence ID" value="NZ_FMYH01000008.1"/>
</dbReference>
<evidence type="ECO:0000256" key="1">
    <source>
        <dbReference type="ARBA" id="ARBA00022741"/>
    </source>
</evidence>